<dbReference type="SUPFAM" id="SSF57850">
    <property type="entry name" value="RING/U-box"/>
    <property type="match status" value="1"/>
</dbReference>
<comment type="domain">
    <text evidence="5">The RING-type zinc finger domain is essential for ubiquitin ligase activity.</text>
</comment>
<dbReference type="InterPro" id="IPR013083">
    <property type="entry name" value="Znf_RING/FYVE/PHD"/>
</dbReference>
<evidence type="ECO:0000256" key="2">
    <source>
        <dbReference type="ARBA" id="ARBA00022723"/>
    </source>
</evidence>
<accession>A0A9P0GY73</accession>
<feature type="domain" description="E3 ubiquitin-protein ligase Sina-like RING finger" evidence="8">
    <location>
        <begin position="12"/>
        <end position="46"/>
    </location>
</feature>
<comment type="catalytic activity">
    <reaction evidence="5">
        <text>S-ubiquitinyl-[E2 ubiquitin-conjugating enzyme]-L-cysteine + [acceptor protein]-L-lysine = [E2 ubiquitin-conjugating enzyme]-L-cysteine + N(6)-ubiquitinyl-[acceptor protein]-L-lysine.</text>
        <dbReference type="EC" id="2.3.2.27"/>
    </reaction>
</comment>
<evidence type="ECO:0000313" key="10">
    <source>
        <dbReference type="Proteomes" id="UP001153709"/>
    </source>
</evidence>
<evidence type="ECO:0000256" key="1">
    <source>
        <dbReference type="ARBA" id="ARBA00009119"/>
    </source>
</evidence>
<evidence type="ECO:0000259" key="7">
    <source>
        <dbReference type="Pfam" id="PF03145"/>
    </source>
</evidence>
<dbReference type="Proteomes" id="UP001153709">
    <property type="component" value="Chromosome 7"/>
</dbReference>
<evidence type="ECO:0000256" key="5">
    <source>
        <dbReference type="RuleBase" id="RU201113"/>
    </source>
</evidence>
<dbReference type="PANTHER" id="PTHR45877">
    <property type="entry name" value="E3 UBIQUITIN-PROTEIN LIGASE SIAH2"/>
    <property type="match status" value="1"/>
</dbReference>
<dbReference type="Gene3D" id="2.60.210.10">
    <property type="entry name" value="Apoptosis, Tumor Necrosis Factor Receptor Associated Protein 2, Chain A"/>
    <property type="match status" value="1"/>
</dbReference>
<evidence type="ECO:0000313" key="9">
    <source>
        <dbReference type="EMBL" id="CAH1283564.1"/>
    </source>
</evidence>
<dbReference type="SUPFAM" id="SSF49599">
    <property type="entry name" value="TRAF domain-like"/>
    <property type="match status" value="1"/>
</dbReference>
<dbReference type="InterPro" id="IPR018121">
    <property type="entry name" value="7-in-absentia-prot_TRAF-dom"/>
</dbReference>
<dbReference type="Gene3D" id="3.30.40.10">
    <property type="entry name" value="Zinc/RING finger domain, C3HC4 (zinc finger)"/>
    <property type="match status" value="2"/>
</dbReference>
<comment type="pathway">
    <text evidence="5">Protein modification; protein ubiquitination.</text>
</comment>
<dbReference type="Pfam" id="PF21361">
    <property type="entry name" value="Sina_ZnF"/>
    <property type="match status" value="1"/>
</dbReference>
<keyword evidence="2 5" id="KW-0479">Metal-binding</keyword>
<keyword evidence="5" id="KW-0833">Ubl conjugation pathway</keyword>
<dbReference type="AlphaFoldDB" id="A0A9P0GY73"/>
<comment type="similarity">
    <text evidence="1 5">Belongs to the SINA (Seven in absentia) family.</text>
</comment>
<dbReference type="GO" id="GO:0005737">
    <property type="term" value="C:cytoplasm"/>
    <property type="evidence" value="ECO:0007669"/>
    <property type="project" value="InterPro"/>
</dbReference>
<comment type="function">
    <text evidence="5">E3 ubiquitin-protein ligase that mediates ubiquitination and subsequent proteasomal degradation of target proteins. E3 ubiquitin ligases accept ubiquitin from an E2 ubiquitin-conjugating enzyme in the form of a thioester and then directly transfers the ubiquitin to targeted substrates.</text>
</comment>
<dbReference type="InterPro" id="IPR049548">
    <property type="entry name" value="Sina-like_RING"/>
</dbReference>
<dbReference type="InterPro" id="IPR004162">
    <property type="entry name" value="SINA-like_animal"/>
</dbReference>
<keyword evidence="10" id="KW-1185">Reference proteome</keyword>
<dbReference type="EC" id="2.3.2.27" evidence="5"/>
<comment type="domain">
    <text evidence="5">The SBD domain (substrate-binding domain) mediates the interaction with substrate proteins. It is related to the TRAF family.</text>
</comment>
<feature type="transmembrane region" description="Helical" evidence="6">
    <location>
        <begin position="252"/>
        <end position="271"/>
    </location>
</feature>
<feature type="transmembrane region" description="Helical" evidence="6">
    <location>
        <begin position="334"/>
        <end position="355"/>
    </location>
</feature>
<sequence>MSNEDLQRELECPICFDYLQIPIRMCITGHSICDTCRNKLIVCPICESGFSNGSNISLESIIPLLKFPCKFRDRGCQNLLLHSDRLAHETDCSYKGISCPGCSFNGSITDMEKHCRGTHSVQNLEEYNCSMFFFEILVGSSVNGIVQKDGKYFWLKALKSPENNILFSVEMVGTKEEASNYRYKLIFNKEIQKMCFEDTCKPLGFTNKQLLSPIKSFNLSVSDVESFLGNDWNISITVENIKLNHKKISIKLCLYLLFSILLVIVLYYIIFLQNWFSENSKKSIKYKHKPKNESYNYLVTYFNDFLSSFWSILVMTIILYLIEYLIKFFKKFIYYTYIILYYIIILIIALFKFIITNLR</sequence>
<evidence type="ECO:0000259" key="8">
    <source>
        <dbReference type="Pfam" id="PF21362"/>
    </source>
</evidence>
<reference evidence="9" key="1">
    <citation type="submission" date="2022-01" db="EMBL/GenBank/DDBJ databases">
        <authorList>
            <person name="King R."/>
        </authorList>
    </citation>
    <scope>NUCLEOTIDE SEQUENCE</scope>
</reference>
<dbReference type="InterPro" id="IPR008974">
    <property type="entry name" value="TRAF-like"/>
</dbReference>
<protein>
    <recommendedName>
        <fullName evidence="5">E3 ubiquitin-protein ligase</fullName>
        <ecNumber evidence="5">2.3.2.27</ecNumber>
    </recommendedName>
</protein>
<dbReference type="Pfam" id="PF21362">
    <property type="entry name" value="Sina_RING"/>
    <property type="match status" value="1"/>
</dbReference>
<keyword evidence="4 5" id="KW-0862">Zinc</keyword>
<dbReference type="EMBL" id="OU898282">
    <property type="protein sequence ID" value="CAH1283564.1"/>
    <property type="molecule type" value="Genomic_DNA"/>
</dbReference>
<proteinExistence type="inferred from homology"/>
<evidence type="ECO:0000256" key="4">
    <source>
        <dbReference type="ARBA" id="ARBA00022833"/>
    </source>
</evidence>
<keyword evidence="6" id="KW-0472">Membrane</keyword>
<dbReference type="GO" id="GO:0061630">
    <property type="term" value="F:ubiquitin protein ligase activity"/>
    <property type="evidence" value="ECO:0007669"/>
    <property type="project" value="UniProtKB-EC"/>
</dbReference>
<feature type="domain" description="Seven-in-absentia protein TRAF-like" evidence="7">
    <location>
        <begin position="151"/>
        <end position="238"/>
    </location>
</feature>
<dbReference type="GO" id="GO:0008270">
    <property type="term" value="F:zinc ion binding"/>
    <property type="evidence" value="ECO:0007669"/>
    <property type="project" value="UniProtKB-KW"/>
</dbReference>
<dbReference type="PANTHER" id="PTHR45877:SF2">
    <property type="entry name" value="E3 UBIQUITIN-PROTEIN LIGASE SINA-RELATED"/>
    <property type="match status" value="1"/>
</dbReference>
<name>A0A9P0GY73_DIABA</name>
<keyword evidence="6" id="KW-1133">Transmembrane helix</keyword>
<keyword evidence="6" id="KW-0812">Transmembrane</keyword>
<gene>
    <name evidence="9" type="ORF">DIABBA_LOCUS11038</name>
</gene>
<dbReference type="Pfam" id="PF03145">
    <property type="entry name" value="Sina_TRAF"/>
    <property type="match status" value="1"/>
</dbReference>
<keyword evidence="3 5" id="KW-0863">Zinc-finger</keyword>
<evidence type="ECO:0000256" key="6">
    <source>
        <dbReference type="SAM" id="Phobius"/>
    </source>
</evidence>
<evidence type="ECO:0000256" key="3">
    <source>
        <dbReference type="ARBA" id="ARBA00022771"/>
    </source>
</evidence>
<dbReference type="GO" id="GO:0031624">
    <property type="term" value="F:ubiquitin conjugating enzyme binding"/>
    <property type="evidence" value="ECO:0007669"/>
    <property type="project" value="TreeGrafter"/>
</dbReference>
<organism evidence="9 10">
    <name type="scientific">Diabrotica balteata</name>
    <name type="common">Banded cucumber beetle</name>
    <dbReference type="NCBI Taxonomy" id="107213"/>
    <lineage>
        <taxon>Eukaryota</taxon>
        <taxon>Metazoa</taxon>
        <taxon>Ecdysozoa</taxon>
        <taxon>Arthropoda</taxon>
        <taxon>Hexapoda</taxon>
        <taxon>Insecta</taxon>
        <taxon>Pterygota</taxon>
        <taxon>Neoptera</taxon>
        <taxon>Endopterygota</taxon>
        <taxon>Coleoptera</taxon>
        <taxon>Polyphaga</taxon>
        <taxon>Cucujiformia</taxon>
        <taxon>Chrysomeloidea</taxon>
        <taxon>Chrysomelidae</taxon>
        <taxon>Galerucinae</taxon>
        <taxon>Diabroticina</taxon>
        <taxon>Diabroticites</taxon>
        <taxon>Diabrotica</taxon>
    </lineage>
</organism>
<feature type="transmembrane region" description="Helical" evidence="6">
    <location>
        <begin position="305"/>
        <end position="322"/>
    </location>
</feature>
<dbReference type="OrthoDB" id="4788989at2759"/>
<dbReference type="GO" id="GO:0043161">
    <property type="term" value="P:proteasome-mediated ubiquitin-dependent protein catabolic process"/>
    <property type="evidence" value="ECO:0007669"/>
    <property type="project" value="TreeGrafter"/>
</dbReference>